<dbReference type="PROSITE" id="PS50887">
    <property type="entry name" value="GGDEF"/>
    <property type="match status" value="1"/>
</dbReference>
<dbReference type="GO" id="GO:0052621">
    <property type="term" value="F:diguanylate cyclase activity"/>
    <property type="evidence" value="ECO:0007669"/>
    <property type="project" value="UniProtKB-EC"/>
</dbReference>
<dbReference type="InterPro" id="IPR000160">
    <property type="entry name" value="GGDEF_dom"/>
</dbReference>
<evidence type="ECO:0000256" key="1">
    <source>
        <dbReference type="SAM" id="Phobius"/>
    </source>
</evidence>
<accession>A0A162RSZ4</accession>
<feature type="transmembrane region" description="Helical" evidence="1">
    <location>
        <begin position="141"/>
        <end position="165"/>
    </location>
</feature>
<dbReference type="EMBL" id="LWAE01000005">
    <property type="protein sequence ID" value="KZL90334.1"/>
    <property type="molecule type" value="Genomic_DNA"/>
</dbReference>
<comment type="caution">
    <text evidence="3">The sequence shown here is derived from an EMBL/GenBank/DDBJ whole genome shotgun (WGS) entry which is preliminary data.</text>
</comment>
<dbReference type="EC" id="2.7.7.65" evidence="3"/>
<dbReference type="PANTHER" id="PTHR45138">
    <property type="entry name" value="REGULATORY COMPONENTS OF SENSORY TRANSDUCTION SYSTEM"/>
    <property type="match status" value="1"/>
</dbReference>
<dbReference type="STRING" id="1121326.CLMAG_41050"/>
<organism evidence="3 4">
    <name type="scientific">Clostridium magnum DSM 2767</name>
    <dbReference type="NCBI Taxonomy" id="1121326"/>
    <lineage>
        <taxon>Bacteria</taxon>
        <taxon>Bacillati</taxon>
        <taxon>Bacillota</taxon>
        <taxon>Clostridia</taxon>
        <taxon>Eubacteriales</taxon>
        <taxon>Clostridiaceae</taxon>
        <taxon>Clostridium</taxon>
    </lineage>
</organism>
<reference evidence="3 4" key="1">
    <citation type="submission" date="2016-04" db="EMBL/GenBank/DDBJ databases">
        <title>Genome sequence of Clostridium magnum DSM 2767.</title>
        <authorList>
            <person name="Poehlein A."/>
            <person name="Uhlig R."/>
            <person name="Fischer R."/>
            <person name="Bahl H."/>
            <person name="Daniel R."/>
        </authorList>
    </citation>
    <scope>NUCLEOTIDE SEQUENCE [LARGE SCALE GENOMIC DNA]</scope>
    <source>
        <strain evidence="3 4">DSM 2767</strain>
    </source>
</reference>
<dbReference type="PATRIC" id="fig|1121326.3.peg.4158"/>
<dbReference type="RefSeq" id="WP_066626507.1">
    <property type="nucleotide sequence ID" value="NZ_FQXL01000008.1"/>
</dbReference>
<dbReference type="AlphaFoldDB" id="A0A162RSZ4"/>
<keyword evidence="1" id="KW-1133">Transmembrane helix</keyword>
<name>A0A162RSZ4_9CLOT</name>
<dbReference type="CDD" id="cd01949">
    <property type="entry name" value="GGDEF"/>
    <property type="match status" value="1"/>
</dbReference>
<proteinExistence type="predicted"/>
<dbReference type="Gene3D" id="3.30.70.270">
    <property type="match status" value="1"/>
</dbReference>
<dbReference type="Pfam" id="PF00990">
    <property type="entry name" value="GGDEF"/>
    <property type="match status" value="1"/>
</dbReference>
<dbReference type="NCBIfam" id="TIGR00254">
    <property type="entry name" value="GGDEF"/>
    <property type="match status" value="1"/>
</dbReference>
<keyword evidence="1" id="KW-0812">Transmembrane</keyword>
<feature type="domain" description="GGDEF" evidence="2">
    <location>
        <begin position="260"/>
        <end position="296"/>
    </location>
</feature>
<dbReference type="OrthoDB" id="9805474at2"/>
<dbReference type="PANTHER" id="PTHR45138:SF9">
    <property type="entry name" value="DIGUANYLATE CYCLASE DGCM-RELATED"/>
    <property type="match status" value="1"/>
</dbReference>
<evidence type="ECO:0000259" key="2">
    <source>
        <dbReference type="PROSITE" id="PS50887"/>
    </source>
</evidence>
<dbReference type="InterPro" id="IPR029787">
    <property type="entry name" value="Nucleotide_cyclase"/>
</dbReference>
<dbReference type="Proteomes" id="UP000076603">
    <property type="component" value="Unassembled WGS sequence"/>
</dbReference>
<protein>
    <submittedName>
        <fullName evidence="3">Putative diguanylate cyclase AdrA</fullName>
        <ecNumber evidence="3">2.7.7.65</ecNumber>
    </submittedName>
</protein>
<feature type="transmembrane region" description="Helical" evidence="1">
    <location>
        <begin position="76"/>
        <end position="97"/>
    </location>
</feature>
<dbReference type="InterPro" id="IPR043128">
    <property type="entry name" value="Rev_trsase/Diguanyl_cyclase"/>
</dbReference>
<evidence type="ECO:0000313" key="3">
    <source>
        <dbReference type="EMBL" id="KZL90334.1"/>
    </source>
</evidence>
<gene>
    <name evidence="3" type="primary">adrA_2</name>
    <name evidence="3" type="ORF">CLMAG_41050</name>
</gene>
<feature type="transmembrane region" description="Helical" evidence="1">
    <location>
        <begin position="40"/>
        <end position="61"/>
    </location>
</feature>
<keyword evidence="1" id="KW-0472">Membrane</keyword>
<keyword evidence="4" id="KW-1185">Reference proteome</keyword>
<keyword evidence="3" id="KW-0548">Nucleotidyltransferase</keyword>
<sequence>MINRLIQSLFFNKTSGFLTKKQEATILYDIENINFKRMKLFLIILLIIEILFIVCVDIPNLRNSGIYITWTDKRYFILHLLLLLVSSVGIILIKTFVKSDNGELKKIHKIIIPALTMIILILISIINGLDQIKIGHTSSVFIANMLIFGAVILIRFPVNLLVYLVPFSTFIEGLIVFQKKPALLNCNIINGTIFFIATIVISKFIYNSQFDQIYKNILLKEANQKLNYMSNHDPLTDLLNRRSFEILAKQKMETANQFKVDAVLVIMDIDHFKNINDKFGHPIGDMVLKEVSNILV</sequence>
<feature type="transmembrane region" description="Helical" evidence="1">
    <location>
        <begin position="109"/>
        <end position="129"/>
    </location>
</feature>
<keyword evidence="3" id="KW-0808">Transferase</keyword>
<dbReference type="SUPFAM" id="SSF55073">
    <property type="entry name" value="Nucleotide cyclase"/>
    <property type="match status" value="1"/>
</dbReference>
<dbReference type="InterPro" id="IPR050469">
    <property type="entry name" value="Diguanylate_Cyclase"/>
</dbReference>
<evidence type="ECO:0000313" key="4">
    <source>
        <dbReference type="Proteomes" id="UP000076603"/>
    </source>
</evidence>
<feature type="transmembrane region" description="Helical" evidence="1">
    <location>
        <begin position="186"/>
        <end position="206"/>
    </location>
</feature>